<protein>
    <submittedName>
        <fullName evidence="3">Phosducin-like protein, putative</fullName>
    </submittedName>
</protein>
<accession>A0AAV4LXE0</accession>
<feature type="region of interest" description="Disordered" evidence="2">
    <location>
        <begin position="90"/>
        <end position="119"/>
    </location>
</feature>
<organism evidence="3 4">
    <name type="scientific">Babesia caballi</name>
    <dbReference type="NCBI Taxonomy" id="5871"/>
    <lineage>
        <taxon>Eukaryota</taxon>
        <taxon>Sar</taxon>
        <taxon>Alveolata</taxon>
        <taxon>Apicomplexa</taxon>
        <taxon>Aconoidasida</taxon>
        <taxon>Piroplasmida</taxon>
        <taxon>Babesiidae</taxon>
        <taxon>Babesia</taxon>
    </lineage>
</organism>
<evidence type="ECO:0000256" key="1">
    <source>
        <dbReference type="ARBA" id="ARBA00009686"/>
    </source>
</evidence>
<dbReference type="PANTHER" id="PTHR45809">
    <property type="entry name" value="VIRAL IAP-ASSOCIATED FACTOR HOMOLOG"/>
    <property type="match status" value="1"/>
</dbReference>
<dbReference type="Gene3D" id="3.40.30.10">
    <property type="entry name" value="Glutaredoxin"/>
    <property type="match status" value="1"/>
</dbReference>
<dbReference type="InterPro" id="IPR051498">
    <property type="entry name" value="Phosducin-like_chap/apop_reg"/>
</dbReference>
<dbReference type="GO" id="GO:0006457">
    <property type="term" value="P:protein folding"/>
    <property type="evidence" value="ECO:0007669"/>
    <property type="project" value="TreeGrafter"/>
</dbReference>
<evidence type="ECO:0000313" key="3">
    <source>
        <dbReference type="EMBL" id="GIX64487.1"/>
    </source>
</evidence>
<dbReference type="GO" id="GO:0005737">
    <property type="term" value="C:cytoplasm"/>
    <property type="evidence" value="ECO:0007669"/>
    <property type="project" value="TreeGrafter"/>
</dbReference>
<sequence length="304" mass="33239">MSTTHPTNFTTEWDDLQRKYGNLPKLEVPETNEVRDARLVEVAEHELLREARLQAWKKKVMSRAAVTFGVPVAISEETFVREVTDASKAYAGPSGDGVGDSRNDALDEEDAADGEPRPDLLSTAGQYIPVLLLDDRKEAAYLSAAWDELARRHPTVKFTVGSVSRVLRCEGKKATAPSSLLLYFGGKCIMQKSAAAVLHGMTYDFADSTVESRIADALAALLNSVSGHGAFLRPQPAQVDSDSDSGSDEDGRRALRSAGRAFKNDFLSQISGGKVRRDRSSDSESDREASGKTYTSWVFDRAFK</sequence>
<dbReference type="PANTHER" id="PTHR45809:SF3">
    <property type="entry name" value="VIRAL IAP-ASSOCIATED FACTOR HOMOLOG"/>
    <property type="match status" value="1"/>
</dbReference>
<dbReference type="AlphaFoldDB" id="A0AAV4LXE0"/>
<name>A0AAV4LXE0_BABCB</name>
<keyword evidence="4" id="KW-1185">Reference proteome</keyword>
<feature type="region of interest" description="Disordered" evidence="2">
    <location>
        <begin position="272"/>
        <end position="292"/>
    </location>
</feature>
<gene>
    <name evidence="3" type="ORF">BcabD6B2_39220</name>
</gene>
<dbReference type="GeneID" id="94195968"/>
<evidence type="ECO:0000256" key="2">
    <source>
        <dbReference type="SAM" id="MobiDB-lite"/>
    </source>
</evidence>
<feature type="compositionally biased region" description="Basic and acidic residues" evidence="2">
    <location>
        <begin position="278"/>
        <end position="290"/>
    </location>
</feature>
<evidence type="ECO:0000313" key="4">
    <source>
        <dbReference type="Proteomes" id="UP001497744"/>
    </source>
</evidence>
<dbReference type="SUPFAM" id="SSF52833">
    <property type="entry name" value="Thioredoxin-like"/>
    <property type="match status" value="1"/>
</dbReference>
<comment type="caution">
    <text evidence="3">The sequence shown here is derived from an EMBL/GenBank/DDBJ whole genome shotgun (WGS) entry which is preliminary data.</text>
</comment>
<reference evidence="3 4" key="1">
    <citation type="submission" date="2021-06" db="EMBL/GenBank/DDBJ databases">
        <title>Genome sequence of Babesia caballi.</title>
        <authorList>
            <person name="Yamagishi J."/>
            <person name="Kidaka T."/>
            <person name="Ochi A."/>
        </authorList>
    </citation>
    <scope>NUCLEOTIDE SEQUENCE [LARGE SCALE GENOMIC DNA]</scope>
    <source>
        <strain evidence="3">USDA-D6B2</strain>
    </source>
</reference>
<comment type="similarity">
    <text evidence="1">Belongs to the phosducin family.</text>
</comment>
<dbReference type="EMBL" id="BPLF01000003">
    <property type="protein sequence ID" value="GIX64487.1"/>
    <property type="molecule type" value="Genomic_DNA"/>
</dbReference>
<dbReference type="RefSeq" id="XP_067716556.1">
    <property type="nucleotide sequence ID" value="XM_067860455.1"/>
</dbReference>
<proteinExistence type="inferred from homology"/>
<dbReference type="Proteomes" id="UP001497744">
    <property type="component" value="Unassembled WGS sequence"/>
</dbReference>
<dbReference type="InterPro" id="IPR036249">
    <property type="entry name" value="Thioredoxin-like_sf"/>
</dbReference>
<feature type="region of interest" description="Disordered" evidence="2">
    <location>
        <begin position="233"/>
        <end position="252"/>
    </location>
</feature>